<dbReference type="PROSITE" id="PS51819">
    <property type="entry name" value="VOC"/>
    <property type="match status" value="1"/>
</dbReference>
<dbReference type="Pfam" id="PF00903">
    <property type="entry name" value="Glyoxalase"/>
    <property type="match status" value="1"/>
</dbReference>
<dbReference type="EnsemblBacteria" id="BAC91390">
    <property type="protein sequence ID" value="BAC91390"/>
    <property type="gene ID" value="BAC91390"/>
</dbReference>
<dbReference type="PATRIC" id="fig|251221.4.peg.3482"/>
<dbReference type="KEGG" id="gvi:glr3449"/>
<dbReference type="InterPro" id="IPR051332">
    <property type="entry name" value="Fosfomycin_Res_Enzymes"/>
</dbReference>
<proteinExistence type="predicted"/>
<dbReference type="EMBL" id="BA000045">
    <property type="protein sequence ID" value="BAC91390.1"/>
    <property type="molecule type" value="Genomic_DNA"/>
</dbReference>
<dbReference type="HOGENOM" id="CLU_146025_1_0_3"/>
<name>Q7NFS5_GLOVI</name>
<dbReference type="InterPro" id="IPR004360">
    <property type="entry name" value="Glyas_Fos-R_dOase_dom"/>
</dbReference>
<dbReference type="OrthoDB" id="9789608at2"/>
<dbReference type="InterPro" id="IPR037523">
    <property type="entry name" value="VOC_core"/>
</dbReference>
<dbReference type="InParanoid" id="Q7NFS5"/>
<accession>Q7NFS5</accession>
<reference evidence="2 3" key="2">
    <citation type="journal article" date="2003" name="DNA Res.">
        <title>Complete genome structure of Gloeobacter violaceus PCC 7421, a cyanobacterium that lacks thylakoids (supplement).</title>
        <authorList>
            <person name="Nakamura Y."/>
            <person name="Kaneko T."/>
            <person name="Sato S."/>
            <person name="Mimuro M."/>
            <person name="Miyashita H."/>
            <person name="Tsuchiya T."/>
            <person name="Sasamoto S."/>
            <person name="Watanabe A."/>
            <person name="Kawashima K."/>
            <person name="Kishida Y."/>
            <person name="Kiyokawa C."/>
            <person name="Kohara M."/>
            <person name="Matsumoto M."/>
            <person name="Matsuno A."/>
            <person name="Nakazaki N."/>
            <person name="Shimpo S."/>
            <person name="Takeuchi C."/>
            <person name="Yamada M."/>
            <person name="Tabata S."/>
        </authorList>
    </citation>
    <scope>NUCLEOTIDE SEQUENCE [LARGE SCALE GENOMIC DNA]</scope>
    <source>
        <strain evidence="3">ATCC 29082 / PCC 7421</strain>
    </source>
</reference>
<dbReference type="Proteomes" id="UP000000557">
    <property type="component" value="Chromosome"/>
</dbReference>
<dbReference type="AlphaFoldDB" id="Q7NFS5"/>
<dbReference type="PANTHER" id="PTHR36113:SF3">
    <property type="entry name" value="SLL5075 PROTEIN"/>
    <property type="match status" value="1"/>
</dbReference>
<organism evidence="2 3">
    <name type="scientific">Gloeobacter violaceus (strain ATCC 29082 / PCC 7421)</name>
    <dbReference type="NCBI Taxonomy" id="251221"/>
    <lineage>
        <taxon>Bacteria</taxon>
        <taxon>Bacillati</taxon>
        <taxon>Cyanobacteriota</taxon>
        <taxon>Cyanophyceae</taxon>
        <taxon>Gloeobacterales</taxon>
        <taxon>Gloeobacteraceae</taxon>
        <taxon>Gloeobacter</taxon>
    </lineage>
</organism>
<feature type="domain" description="VOC" evidence="1">
    <location>
        <begin position="19"/>
        <end position="141"/>
    </location>
</feature>
<dbReference type="Gene3D" id="3.10.180.10">
    <property type="entry name" value="2,3-Dihydroxybiphenyl 1,2-Dioxygenase, domain 1"/>
    <property type="match status" value="1"/>
</dbReference>
<evidence type="ECO:0000259" key="1">
    <source>
        <dbReference type="PROSITE" id="PS51819"/>
    </source>
</evidence>
<dbReference type="SUPFAM" id="SSF54593">
    <property type="entry name" value="Glyoxalase/Bleomycin resistance protein/Dihydroxybiphenyl dioxygenase"/>
    <property type="match status" value="1"/>
</dbReference>
<dbReference type="InterPro" id="IPR029068">
    <property type="entry name" value="Glyas_Bleomycin-R_OHBP_Dase"/>
</dbReference>
<dbReference type="CDD" id="cd06587">
    <property type="entry name" value="VOC"/>
    <property type="match status" value="1"/>
</dbReference>
<gene>
    <name evidence="2" type="ordered locus">glr3449</name>
</gene>
<reference evidence="2 3" key="1">
    <citation type="journal article" date="2003" name="DNA Res.">
        <title>Complete genome structure of Gloeobacter violaceus PCC 7421, a cyanobacterium that lacks thylakoids.</title>
        <authorList>
            <person name="Nakamura Y."/>
            <person name="Kaneko T."/>
            <person name="Sato S."/>
            <person name="Mimuro M."/>
            <person name="Miyashita H."/>
            <person name="Tsuchiya T."/>
            <person name="Sasamoto S."/>
            <person name="Watanabe A."/>
            <person name="Kawashima K."/>
            <person name="Kishida Y."/>
            <person name="Kiyokawa C."/>
            <person name="Kohara M."/>
            <person name="Matsumoto M."/>
            <person name="Matsuno A."/>
            <person name="Nakazaki N."/>
            <person name="Shimpo S."/>
            <person name="Takeuchi C."/>
            <person name="Yamada M."/>
            <person name="Tabata S."/>
        </authorList>
    </citation>
    <scope>NUCLEOTIDE SEQUENCE [LARGE SCALE GENOMIC DNA]</scope>
    <source>
        <strain evidence="3">ATCC 29082 / PCC 7421</strain>
    </source>
</reference>
<evidence type="ECO:0000313" key="2">
    <source>
        <dbReference type="EMBL" id="BAC91390.1"/>
    </source>
</evidence>
<dbReference type="eggNOG" id="COG0346">
    <property type="taxonomic scope" value="Bacteria"/>
</dbReference>
<sequence length="165" mass="18290">MDSGARKVYERGEPMSDQGFTHIALPVSDLDATIAFYARYARMQVVHRRSDPKSGDEVAWITDQTRPFVIVLLQKPEVEHRLLPPAHLGVACESREQVDRLCVQAREEGCLRDGPDDYGPPVGYWAFLADPDGHTLELSFGQEVTFTVEQAGGKSDKPEPAGVHS</sequence>
<protein>
    <submittedName>
        <fullName evidence="2">Glr3449 protein</fullName>
    </submittedName>
</protein>
<dbReference type="PhylomeDB" id="Q7NFS5"/>
<keyword evidence="3" id="KW-1185">Reference proteome</keyword>
<dbReference type="STRING" id="251221.gene:10760961"/>
<evidence type="ECO:0000313" key="3">
    <source>
        <dbReference type="Proteomes" id="UP000000557"/>
    </source>
</evidence>
<dbReference type="PANTHER" id="PTHR36113">
    <property type="entry name" value="LYASE, PUTATIVE-RELATED-RELATED"/>
    <property type="match status" value="1"/>
</dbReference>